<dbReference type="SMART" id="SM00564">
    <property type="entry name" value="PQQ"/>
    <property type="match status" value="6"/>
</dbReference>
<dbReference type="Gene3D" id="2.130.10.10">
    <property type="entry name" value="YVTN repeat-like/Quinoprotein amine dehydrogenase"/>
    <property type="match status" value="2"/>
</dbReference>
<comment type="caution">
    <text evidence="2">The sequence shown here is derived from an EMBL/GenBank/DDBJ whole genome shotgun (WGS) entry which is preliminary data.</text>
</comment>
<dbReference type="Proteomes" id="UP001259659">
    <property type="component" value="Unassembled WGS sequence"/>
</dbReference>
<keyword evidence="3" id="KW-1185">Reference proteome</keyword>
<feature type="domain" description="Pyrrolo-quinoline quinone repeat" evidence="1">
    <location>
        <begin position="183"/>
        <end position="379"/>
    </location>
</feature>
<dbReference type="InterPro" id="IPR002372">
    <property type="entry name" value="PQQ_rpt_dom"/>
</dbReference>
<dbReference type="InterPro" id="IPR011047">
    <property type="entry name" value="Quinoprotein_ADH-like_sf"/>
</dbReference>
<dbReference type="EMBL" id="JAMQON010000004">
    <property type="protein sequence ID" value="MDS0260475.1"/>
    <property type="molecule type" value="Genomic_DNA"/>
</dbReference>
<name>A0ABU2FDZ0_9EURY</name>
<sequence length="411" mass="42295">MDSRRRSFLAAAGSVVTGLFAGCPGFLGSGEGENGRNVTGRRVVDAGVEVPTAVESSYPQYQYDAANTGTVPDVAGPTGAITSLFEFGQNRFTPGHRIGSPSLHDGRLYLTEGSLDANGDARTFVYAVDPVDGTSQWTTMYGGTNDAGPTAVTDEAVLATVGSSVVGLDPTTGVEQWSFDRLLASGITVDGDTVYLVGTRGETAGLYALSASDGSVRWATDVDAGSDPVTPAVGGDTVYTGGNTVQAFDANTGAERWSADYSATAPTTVAGDRVIVGSGTVVRVFDPADGTELWSNDVETYGNLASPAVTDPPAVTDDTVYAVADRGLSAFSLTGGQHRFTVETGINGTPVVADGFLYMFGRGQLSCRSAADGATEWTYGTQQQVSPNGAAPVIADSVAYFPAEKLYAIAG</sequence>
<dbReference type="PROSITE" id="PS51257">
    <property type="entry name" value="PROKAR_LIPOPROTEIN"/>
    <property type="match status" value="1"/>
</dbReference>
<dbReference type="InterPro" id="IPR018391">
    <property type="entry name" value="PQQ_b-propeller_rpt"/>
</dbReference>
<proteinExistence type="predicted"/>
<dbReference type="InterPro" id="IPR015943">
    <property type="entry name" value="WD40/YVTN_repeat-like_dom_sf"/>
</dbReference>
<evidence type="ECO:0000313" key="2">
    <source>
        <dbReference type="EMBL" id="MDS0260475.1"/>
    </source>
</evidence>
<gene>
    <name evidence="2" type="ORF">NDI56_13805</name>
</gene>
<dbReference type="PANTHER" id="PTHR34512">
    <property type="entry name" value="CELL SURFACE PROTEIN"/>
    <property type="match status" value="1"/>
</dbReference>
<dbReference type="SUPFAM" id="SSF50998">
    <property type="entry name" value="Quinoprotein alcohol dehydrogenase-like"/>
    <property type="match status" value="2"/>
</dbReference>
<accession>A0ABU2FDZ0</accession>
<protein>
    <submittedName>
        <fullName evidence="2">PQQ-binding-like beta-propeller repeat protein</fullName>
    </submittedName>
</protein>
<reference evidence="2 3" key="1">
    <citation type="submission" date="2022-06" db="EMBL/GenBank/DDBJ databases">
        <title>Haloarcula sp. a new haloarchaeum isolate from saline soil.</title>
        <authorList>
            <person name="Strakova D."/>
            <person name="Galisteo C."/>
            <person name="Sanchez-Porro C."/>
            <person name="Ventosa A."/>
        </authorList>
    </citation>
    <scope>NUCLEOTIDE SEQUENCE [LARGE SCALE GENOMIC DNA]</scope>
    <source>
        <strain evidence="2 3">S1CR25-12</strain>
    </source>
</reference>
<dbReference type="Pfam" id="PF13360">
    <property type="entry name" value="PQQ_2"/>
    <property type="match status" value="2"/>
</dbReference>
<evidence type="ECO:0000313" key="3">
    <source>
        <dbReference type="Proteomes" id="UP001259659"/>
    </source>
</evidence>
<dbReference type="PANTHER" id="PTHR34512:SF30">
    <property type="entry name" value="OUTER MEMBRANE PROTEIN ASSEMBLY FACTOR BAMB"/>
    <property type="match status" value="1"/>
</dbReference>
<dbReference type="RefSeq" id="WP_310920151.1">
    <property type="nucleotide sequence ID" value="NZ_JAMQON010000004.1"/>
</dbReference>
<evidence type="ECO:0000259" key="1">
    <source>
        <dbReference type="Pfam" id="PF13360"/>
    </source>
</evidence>
<feature type="domain" description="Pyrrolo-quinoline quinone repeat" evidence="1">
    <location>
        <begin position="69"/>
        <end position="181"/>
    </location>
</feature>
<organism evidence="2 3">
    <name type="scientific">Haloarcula saliterrae</name>
    <dbReference type="NCBI Taxonomy" id="2950534"/>
    <lineage>
        <taxon>Archaea</taxon>
        <taxon>Methanobacteriati</taxon>
        <taxon>Methanobacteriota</taxon>
        <taxon>Stenosarchaea group</taxon>
        <taxon>Halobacteria</taxon>
        <taxon>Halobacteriales</taxon>
        <taxon>Haloarculaceae</taxon>
        <taxon>Haloarcula</taxon>
    </lineage>
</organism>